<accession>A0A8P4G4Q3</accession>
<dbReference type="InterPro" id="IPR026128">
    <property type="entry name" value="VGF"/>
</dbReference>
<dbReference type="Proteomes" id="UP000694389">
    <property type="component" value="Unassembled WGS sequence"/>
</dbReference>
<dbReference type="GeneID" id="127379679"/>
<feature type="region of interest" description="Disordered" evidence="1">
    <location>
        <begin position="95"/>
        <end position="269"/>
    </location>
</feature>
<dbReference type="AlphaFoldDB" id="A0A8P4G4Q3"/>
<feature type="compositionally biased region" description="Low complexity" evidence="1">
    <location>
        <begin position="180"/>
        <end position="198"/>
    </location>
</feature>
<proteinExistence type="predicted"/>
<feature type="signal peptide" evidence="2">
    <location>
        <begin position="1"/>
        <end position="28"/>
    </location>
</feature>
<gene>
    <name evidence="3" type="primary">vgf</name>
</gene>
<feature type="compositionally biased region" description="Basic and acidic residues" evidence="1">
    <location>
        <begin position="226"/>
        <end position="259"/>
    </location>
</feature>
<dbReference type="Ensembl" id="ENSDLAT00005088719.1">
    <property type="protein sequence ID" value="ENSDLAP00005081194.1"/>
    <property type="gene ID" value="ENSDLAG00005034242.1"/>
</dbReference>
<feature type="chain" id="PRO_5044693178" description="VGF nerve growth factor inducible" evidence="2">
    <location>
        <begin position="29"/>
        <end position="733"/>
    </location>
</feature>
<feature type="compositionally biased region" description="Polar residues" evidence="1">
    <location>
        <begin position="468"/>
        <end position="477"/>
    </location>
</feature>
<evidence type="ECO:0000313" key="3">
    <source>
        <dbReference type="Ensembl" id="ENSDLAP00005070361.1"/>
    </source>
</evidence>
<feature type="region of interest" description="Disordered" evidence="1">
    <location>
        <begin position="458"/>
        <end position="501"/>
    </location>
</feature>
<evidence type="ECO:0000313" key="4">
    <source>
        <dbReference type="Proteomes" id="UP000694389"/>
    </source>
</evidence>
<feature type="compositionally biased region" description="Polar residues" evidence="1">
    <location>
        <begin position="484"/>
        <end position="501"/>
    </location>
</feature>
<dbReference type="GeneTree" id="ENSGT00910000144784"/>
<feature type="compositionally biased region" description="Polar residues" evidence="1">
    <location>
        <begin position="312"/>
        <end position="323"/>
    </location>
</feature>
<feature type="region of interest" description="Disordered" evidence="1">
    <location>
        <begin position="31"/>
        <end position="78"/>
    </location>
</feature>
<protein>
    <recommendedName>
        <fullName evidence="5">VGF nerve growth factor inducible</fullName>
    </recommendedName>
</protein>
<dbReference type="PANTHER" id="PTHR15159:SF2">
    <property type="entry name" value="NEUROSECRETORY PROTEIN VGF"/>
    <property type="match status" value="1"/>
</dbReference>
<dbReference type="OrthoDB" id="8926660at2759"/>
<organism evidence="3 4">
    <name type="scientific">Dicentrarchus labrax</name>
    <name type="common">European seabass</name>
    <name type="synonym">Morone labrax</name>
    <dbReference type="NCBI Taxonomy" id="13489"/>
    <lineage>
        <taxon>Eukaryota</taxon>
        <taxon>Metazoa</taxon>
        <taxon>Chordata</taxon>
        <taxon>Craniata</taxon>
        <taxon>Vertebrata</taxon>
        <taxon>Euteleostomi</taxon>
        <taxon>Actinopterygii</taxon>
        <taxon>Neopterygii</taxon>
        <taxon>Teleostei</taxon>
        <taxon>Neoteleostei</taxon>
        <taxon>Acanthomorphata</taxon>
        <taxon>Eupercaria</taxon>
        <taxon>Moronidae</taxon>
        <taxon>Dicentrarchus</taxon>
    </lineage>
</organism>
<dbReference type="Ensembl" id="ENSDLAT00005084668.1">
    <property type="protein sequence ID" value="ENSDLAP00005070361.1"/>
    <property type="gene ID" value="ENSDLAG00005034242.1"/>
</dbReference>
<dbReference type="PANTHER" id="PTHR15159">
    <property type="entry name" value="NEUROSECRETORY PROTEIN VGF"/>
    <property type="match status" value="1"/>
</dbReference>
<dbReference type="RefSeq" id="XP_051285556.1">
    <property type="nucleotide sequence ID" value="XM_051429596.1"/>
</dbReference>
<keyword evidence="4" id="KW-1185">Reference proteome</keyword>
<feature type="compositionally biased region" description="Basic and acidic residues" evidence="1">
    <location>
        <begin position="96"/>
        <end position="145"/>
    </location>
</feature>
<feature type="compositionally biased region" description="Basic and acidic residues" evidence="1">
    <location>
        <begin position="55"/>
        <end position="68"/>
    </location>
</feature>
<feature type="compositionally biased region" description="Acidic residues" evidence="1">
    <location>
        <begin position="415"/>
        <end position="426"/>
    </location>
</feature>
<feature type="compositionally biased region" description="Polar residues" evidence="1">
    <location>
        <begin position="394"/>
        <end position="406"/>
    </location>
</feature>
<name>A0A8P4G4Q3_DICLA</name>
<evidence type="ECO:0000256" key="1">
    <source>
        <dbReference type="SAM" id="MobiDB-lite"/>
    </source>
</evidence>
<evidence type="ECO:0008006" key="5">
    <source>
        <dbReference type="Google" id="ProtNLM"/>
    </source>
</evidence>
<feature type="compositionally biased region" description="Basic and acidic residues" evidence="1">
    <location>
        <begin position="153"/>
        <end position="179"/>
    </location>
</feature>
<feature type="compositionally biased region" description="Polar residues" evidence="1">
    <location>
        <begin position="206"/>
        <end position="215"/>
    </location>
</feature>
<dbReference type="GO" id="GO:0005184">
    <property type="term" value="F:neuropeptide hormone activity"/>
    <property type="evidence" value="ECO:0007669"/>
    <property type="project" value="InterPro"/>
</dbReference>
<evidence type="ECO:0000256" key="2">
    <source>
        <dbReference type="SAM" id="SignalP"/>
    </source>
</evidence>
<sequence>MIGYHDASSALILLVLLTGASFLHLSTPNPINTPEDVNKPHRDTPPGVMVSGDGQRMDEERRSLRKEEAEEEEELFKDVDPKTLASVLLEALNRSQVERRREGEEHNGMEEGMKAETGEVKKEETYREVRIMEGADRDRDGRQELELLMAAQGKERERQEEEERKKAQEEEERLTEKVTSRTTSQTVQVQTAQQPASPEGGEENGQGASPQQGPNSNEEEEQLSPEELKSLETMMKEFPRLNTATKREGDSEQNQRESRGYSSYNDIIPINKGSNLVISKKKLKWQEETQKALNTPTFRGGNFMTDFEDSNYAGSNAAQSQPRAEQEVMEDDKPEEEDDEDEEVLSPEEEEARAKAEQEEMRRQAAEAQRAKMEEEKLADIASDMLLRYMVKQNNGNKKYGSSLSNAVEDKRSDEEQEVTEEDDIDPQTIDKLIEISSKLHLPADDVVDIISDVEKKKKKDVPPEMTSHWQQPLTPLSSSFSSPNGFPASQVSTNQNSFPISKQPSPAVNLLKTWFQEKSPTKSQDLWRKLGKPLLANQKVWPKPQKPLSIKQELWLKSPKSVWTGNPFYPYTYPSYYQRRPYPGYHPIYFPPPQRHRPRYYMPKPTHTLNNFLGNSVDDPYTLPLRRRYHSWVQPRLRKTPPGLQQKPYYTSYPVPLYPQTFQPVPIPKPRFPVRMPVIPPQQKQYYNTALAPAVTRNEDYYVAGKQPDSSKRDDLEKYIQQMLMKGPQILD</sequence>
<feature type="region of interest" description="Disordered" evidence="1">
    <location>
        <begin position="294"/>
        <end position="374"/>
    </location>
</feature>
<dbReference type="OMA" id="HTHMERE"/>
<feature type="compositionally biased region" description="Basic and acidic residues" evidence="1">
    <location>
        <begin position="352"/>
        <end position="374"/>
    </location>
</feature>
<dbReference type="CTD" id="7425"/>
<feature type="compositionally biased region" description="Acidic residues" evidence="1">
    <location>
        <begin position="327"/>
        <end position="351"/>
    </location>
</feature>
<keyword evidence="2" id="KW-0732">Signal</keyword>
<feature type="region of interest" description="Disordered" evidence="1">
    <location>
        <begin position="394"/>
        <end position="428"/>
    </location>
</feature>
<dbReference type="RefSeq" id="XP_051285555.1">
    <property type="nucleotide sequence ID" value="XM_051429595.1"/>
</dbReference>
<reference evidence="3" key="1">
    <citation type="submission" date="2025-05" db="UniProtKB">
        <authorList>
            <consortium name="Ensembl"/>
        </authorList>
    </citation>
    <scope>IDENTIFICATION</scope>
</reference>